<evidence type="ECO:0000259" key="3">
    <source>
        <dbReference type="Pfam" id="PF13439"/>
    </source>
</evidence>
<evidence type="ECO:0000256" key="1">
    <source>
        <dbReference type="SAM" id="Phobius"/>
    </source>
</evidence>
<dbReference type="Pfam" id="PF00534">
    <property type="entry name" value="Glycos_transf_1"/>
    <property type="match status" value="1"/>
</dbReference>
<dbReference type="SUPFAM" id="SSF53756">
    <property type="entry name" value="UDP-Glycosyltransferase/glycogen phosphorylase"/>
    <property type="match status" value="1"/>
</dbReference>
<sequence>MNNHKSENKILILTGIYPPDIGGPATILKALVESLEKNNFSVELVTYSDPISKAFPDQKNIHRIRRNQFFLWQYLEYFLQAFRLAVSANLIYVMDVYSVGYFAYLLKKILGKKYIVRFAGDSAWETAVSNGWTNDYIVDFQQKNYDQRIEKLKERRKQILISADRVIAVSQFMAIIAGKIGVSKDKIKIIYNSIDFFEHDNINLAKIQSIKQEYGQSAKLLITACRLTPWKGVDGIIRILPGLSEKVGKVNLLVLGEGQELENLKKLASSLNVKNNVYFLGKVTHQEIINYFKAADLFVLNTNYEGLSHTILEAMLAQVPIITTNAGGNPEVIEDGKDGLVVEYNNNEELLAASLKILIDEQLVKGLVLNASRKLEDFRWDKTIDGTIQLLKEVKNE</sequence>
<protein>
    <recommendedName>
        <fullName evidence="6">Glycosyl transferase family 1 domain-containing protein</fullName>
    </recommendedName>
</protein>
<feature type="domain" description="Glycosyl transferase family 1" evidence="2">
    <location>
        <begin position="217"/>
        <end position="367"/>
    </location>
</feature>
<dbReference type="Gene3D" id="3.40.50.2000">
    <property type="entry name" value="Glycogen Phosphorylase B"/>
    <property type="match status" value="2"/>
</dbReference>
<accession>A0A1G1XUT5</accession>
<reference evidence="4 5" key="1">
    <citation type="journal article" date="2016" name="Nat. Commun.">
        <title>Thousands of microbial genomes shed light on interconnected biogeochemical processes in an aquifer system.</title>
        <authorList>
            <person name="Anantharaman K."/>
            <person name="Brown C.T."/>
            <person name="Hug L.A."/>
            <person name="Sharon I."/>
            <person name="Castelle C.J."/>
            <person name="Probst A.J."/>
            <person name="Thomas B.C."/>
            <person name="Singh A."/>
            <person name="Wilkins M.J."/>
            <person name="Karaoz U."/>
            <person name="Brodie E.L."/>
            <person name="Williams K.H."/>
            <person name="Hubbard S.S."/>
            <person name="Banfield J.F."/>
        </authorList>
    </citation>
    <scope>NUCLEOTIDE SEQUENCE [LARGE SCALE GENOMIC DNA]</scope>
</reference>
<keyword evidence="1" id="KW-0472">Membrane</keyword>
<evidence type="ECO:0000313" key="5">
    <source>
        <dbReference type="Proteomes" id="UP000176241"/>
    </source>
</evidence>
<proteinExistence type="predicted"/>
<keyword evidence="1" id="KW-0812">Transmembrane</keyword>
<dbReference type="Pfam" id="PF13439">
    <property type="entry name" value="Glyco_transf_4"/>
    <property type="match status" value="1"/>
</dbReference>
<comment type="caution">
    <text evidence="4">The sequence shown here is derived from an EMBL/GenBank/DDBJ whole genome shotgun (WGS) entry which is preliminary data.</text>
</comment>
<dbReference type="PANTHER" id="PTHR12526:SF630">
    <property type="entry name" value="GLYCOSYLTRANSFERASE"/>
    <property type="match status" value="1"/>
</dbReference>
<dbReference type="PANTHER" id="PTHR12526">
    <property type="entry name" value="GLYCOSYLTRANSFERASE"/>
    <property type="match status" value="1"/>
</dbReference>
<feature type="domain" description="Glycosyltransferase subfamily 4-like N-terminal" evidence="3">
    <location>
        <begin position="21"/>
        <end position="195"/>
    </location>
</feature>
<evidence type="ECO:0000259" key="2">
    <source>
        <dbReference type="Pfam" id="PF00534"/>
    </source>
</evidence>
<dbReference type="InterPro" id="IPR001296">
    <property type="entry name" value="Glyco_trans_1"/>
</dbReference>
<dbReference type="GO" id="GO:0016757">
    <property type="term" value="F:glycosyltransferase activity"/>
    <property type="evidence" value="ECO:0007669"/>
    <property type="project" value="InterPro"/>
</dbReference>
<evidence type="ECO:0000313" key="4">
    <source>
        <dbReference type="EMBL" id="OGY43788.1"/>
    </source>
</evidence>
<dbReference type="STRING" id="1797533.A2731_00770"/>
<dbReference type="AlphaFoldDB" id="A0A1G1XUT5"/>
<feature type="transmembrane region" description="Helical" evidence="1">
    <location>
        <begin position="81"/>
        <end position="106"/>
    </location>
</feature>
<gene>
    <name evidence="4" type="ORF">A2731_00770</name>
</gene>
<organism evidence="4 5">
    <name type="scientific">Candidatus Buchananbacteria bacterium RIFCSPHIGHO2_01_FULL_39_8</name>
    <dbReference type="NCBI Taxonomy" id="1797533"/>
    <lineage>
        <taxon>Bacteria</taxon>
        <taxon>Candidatus Buchananiibacteriota</taxon>
    </lineage>
</organism>
<dbReference type="CDD" id="cd03801">
    <property type="entry name" value="GT4_PimA-like"/>
    <property type="match status" value="1"/>
</dbReference>
<dbReference type="InterPro" id="IPR028098">
    <property type="entry name" value="Glyco_trans_4-like_N"/>
</dbReference>
<dbReference type="EMBL" id="MHIC01000041">
    <property type="protein sequence ID" value="OGY43788.1"/>
    <property type="molecule type" value="Genomic_DNA"/>
</dbReference>
<evidence type="ECO:0008006" key="6">
    <source>
        <dbReference type="Google" id="ProtNLM"/>
    </source>
</evidence>
<dbReference type="Proteomes" id="UP000176241">
    <property type="component" value="Unassembled WGS sequence"/>
</dbReference>
<keyword evidence="1" id="KW-1133">Transmembrane helix</keyword>
<name>A0A1G1XUT5_9BACT</name>